<keyword evidence="3 5" id="KW-0698">rRNA processing</keyword>
<dbReference type="SUPFAM" id="SSF50346">
    <property type="entry name" value="PRC-barrel domain"/>
    <property type="match status" value="1"/>
</dbReference>
<reference evidence="8 9" key="2">
    <citation type="submission" date="2019-05" db="EMBL/GenBank/DDBJ databases">
        <title>Genome evolution of the obligate endosymbiont Buchnera aphidicola.</title>
        <authorList>
            <person name="Moran N.A."/>
        </authorList>
    </citation>
    <scope>NUCLEOTIDE SEQUENCE [LARGE SCALE GENOMIC DNA]</scope>
    <source>
        <strain evidence="8 9">Tca</strain>
    </source>
</reference>
<evidence type="ECO:0000256" key="4">
    <source>
        <dbReference type="ARBA" id="ARBA00023186"/>
    </source>
</evidence>
<accession>A0A4D6YFG1</accession>
<dbReference type="NCBIfam" id="TIGR02273">
    <property type="entry name" value="16S_RimM"/>
    <property type="match status" value="1"/>
</dbReference>
<comment type="subcellular location">
    <subcellularLocation>
        <location evidence="5">Cytoplasm</location>
    </subcellularLocation>
</comment>
<comment type="function">
    <text evidence="5">An accessory protein needed during the final step in the assembly of 30S ribosomal subunit, possibly for assembly of the head region. Essential for efficient processing of 16S rRNA. May be needed both before and after RbfA during the maturation of 16S rRNA. It has affinity for free ribosomal 30S subunits but not for 70S ribosomes.</text>
</comment>
<evidence type="ECO:0000256" key="1">
    <source>
        <dbReference type="ARBA" id="ARBA00022490"/>
    </source>
</evidence>
<feature type="domain" description="PRC-barrel" evidence="7">
    <location>
        <begin position="96"/>
        <end position="165"/>
    </location>
</feature>
<dbReference type="RefSeq" id="WP_158353559.1">
    <property type="nucleotide sequence ID" value="NZ_CP034852.1"/>
</dbReference>
<dbReference type="Gene3D" id="2.30.30.240">
    <property type="entry name" value="PRC-barrel domain"/>
    <property type="match status" value="1"/>
</dbReference>
<keyword evidence="2 5" id="KW-0690">Ribosome biogenesis</keyword>
<dbReference type="GO" id="GO:0005840">
    <property type="term" value="C:ribosome"/>
    <property type="evidence" value="ECO:0007669"/>
    <property type="project" value="InterPro"/>
</dbReference>
<dbReference type="Proteomes" id="UP000298782">
    <property type="component" value="Chromosome"/>
</dbReference>
<dbReference type="InterPro" id="IPR009000">
    <property type="entry name" value="Transl_B-barrel_sf"/>
</dbReference>
<evidence type="ECO:0000256" key="2">
    <source>
        <dbReference type="ARBA" id="ARBA00022517"/>
    </source>
</evidence>
<dbReference type="PANTHER" id="PTHR33692:SF1">
    <property type="entry name" value="RIBOSOME MATURATION FACTOR RIMM"/>
    <property type="match status" value="1"/>
</dbReference>
<protein>
    <recommendedName>
        <fullName evidence="5">Ribosome maturation factor RimM</fullName>
    </recommendedName>
</protein>
<dbReference type="Gene3D" id="2.40.30.60">
    <property type="entry name" value="RimM"/>
    <property type="match status" value="1"/>
</dbReference>
<gene>
    <name evidence="5 8" type="primary">rimM</name>
    <name evidence="8" type="ORF">D9V80_01530</name>
</gene>
<dbReference type="GO" id="GO:0005737">
    <property type="term" value="C:cytoplasm"/>
    <property type="evidence" value="ECO:0007669"/>
    <property type="project" value="UniProtKB-SubCell"/>
</dbReference>
<dbReference type="SUPFAM" id="SSF50447">
    <property type="entry name" value="Translation proteins"/>
    <property type="match status" value="1"/>
</dbReference>
<dbReference type="GO" id="GO:0043022">
    <property type="term" value="F:ribosome binding"/>
    <property type="evidence" value="ECO:0007669"/>
    <property type="project" value="InterPro"/>
</dbReference>
<comment type="similarity">
    <text evidence="5">Belongs to the RimM family.</text>
</comment>
<dbReference type="PANTHER" id="PTHR33692">
    <property type="entry name" value="RIBOSOME MATURATION FACTOR RIMM"/>
    <property type="match status" value="1"/>
</dbReference>
<dbReference type="GO" id="GO:0042274">
    <property type="term" value="P:ribosomal small subunit biogenesis"/>
    <property type="evidence" value="ECO:0007669"/>
    <property type="project" value="UniProtKB-UniRule"/>
</dbReference>
<dbReference type="InterPro" id="IPR011033">
    <property type="entry name" value="PRC_barrel-like_sf"/>
</dbReference>
<dbReference type="InterPro" id="IPR027275">
    <property type="entry name" value="PRC-brl_dom"/>
</dbReference>
<sequence length="168" mass="20506">MNNHFTIAGKITVPYGILGWMHFLSFTENKKNIFFYQPWFIKTKHQYVDISIESWKKHNKKFIIKIKNINDRNQAFFFQKKEIYVQNNCFPLLTNDEYYYKDIIKCNVYDEFSIYIGEVINIVNNKFYDLLIIKNKQSKQIYIPFIYKKIIKKVNIDKKEIIIKINYN</sequence>
<dbReference type="InterPro" id="IPR036976">
    <property type="entry name" value="RimM_N_sf"/>
</dbReference>
<evidence type="ECO:0000259" key="6">
    <source>
        <dbReference type="Pfam" id="PF01782"/>
    </source>
</evidence>
<evidence type="ECO:0000313" key="8">
    <source>
        <dbReference type="EMBL" id="QCI26833.1"/>
    </source>
</evidence>
<evidence type="ECO:0000259" key="7">
    <source>
        <dbReference type="Pfam" id="PF05239"/>
    </source>
</evidence>
<dbReference type="InterPro" id="IPR002676">
    <property type="entry name" value="RimM_N"/>
</dbReference>
<reference evidence="8 9" key="1">
    <citation type="submission" date="2018-12" db="EMBL/GenBank/DDBJ databases">
        <authorList>
            <person name="Chong R.A."/>
        </authorList>
    </citation>
    <scope>NUCLEOTIDE SEQUENCE [LARGE SCALE GENOMIC DNA]</scope>
    <source>
        <strain evidence="8 9">Tca</strain>
    </source>
</reference>
<dbReference type="EMBL" id="CP034852">
    <property type="protein sequence ID" value="QCI26833.1"/>
    <property type="molecule type" value="Genomic_DNA"/>
</dbReference>
<evidence type="ECO:0000313" key="9">
    <source>
        <dbReference type="Proteomes" id="UP000298782"/>
    </source>
</evidence>
<dbReference type="InterPro" id="IPR011961">
    <property type="entry name" value="RimM"/>
</dbReference>
<comment type="subunit">
    <text evidence="5">Binds ribosomal protein uS19.</text>
</comment>
<evidence type="ECO:0000256" key="5">
    <source>
        <dbReference type="HAMAP-Rule" id="MF_00014"/>
    </source>
</evidence>
<dbReference type="Pfam" id="PF01782">
    <property type="entry name" value="RimM"/>
    <property type="match status" value="1"/>
</dbReference>
<comment type="domain">
    <text evidence="5">The PRC barrel domain binds ribosomal protein uS19.</text>
</comment>
<feature type="domain" description="RimM N-terminal" evidence="6">
    <location>
        <begin position="8"/>
        <end position="87"/>
    </location>
</feature>
<dbReference type="OrthoDB" id="9783509at2"/>
<dbReference type="AlphaFoldDB" id="A0A4D6YFG1"/>
<dbReference type="GO" id="GO:0006364">
    <property type="term" value="P:rRNA processing"/>
    <property type="evidence" value="ECO:0007669"/>
    <property type="project" value="UniProtKB-UniRule"/>
</dbReference>
<organism evidence="8 9">
    <name type="scientific">Buchnera aphidicola</name>
    <name type="common">Thelaxes californica</name>
    <dbReference type="NCBI Taxonomy" id="1315998"/>
    <lineage>
        <taxon>Bacteria</taxon>
        <taxon>Pseudomonadati</taxon>
        <taxon>Pseudomonadota</taxon>
        <taxon>Gammaproteobacteria</taxon>
        <taxon>Enterobacterales</taxon>
        <taxon>Erwiniaceae</taxon>
        <taxon>Buchnera</taxon>
    </lineage>
</organism>
<name>A0A4D6YFG1_9GAMM</name>
<proteinExistence type="inferred from homology"/>
<keyword evidence="1 5" id="KW-0963">Cytoplasm</keyword>
<dbReference type="HAMAP" id="MF_00014">
    <property type="entry name" value="Ribosome_mat_RimM"/>
    <property type="match status" value="1"/>
</dbReference>
<dbReference type="Pfam" id="PF05239">
    <property type="entry name" value="PRC"/>
    <property type="match status" value="1"/>
</dbReference>
<keyword evidence="4 5" id="KW-0143">Chaperone</keyword>
<evidence type="ECO:0000256" key="3">
    <source>
        <dbReference type="ARBA" id="ARBA00022552"/>
    </source>
</evidence>
<keyword evidence="9" id="KW-1185">Reference proteome</keyword>